<reference evidence="1" key="1">
    <citation type="submission" date="2017-06" db="EMBL/GenBank/DDBJ databases">
        <title>The complete genome sequence of Enterobacteria phage YUEEL01.</title>
        <authorList>
            <person name="Raman G."/>
            <person name="Sivasankaran A."/>
            <person name="Park S."/>
            <person name="Ahn Y.-H."/>
        </authorList>
    </citation>
    <scope>NUCLEOTIDE SEQUENCE [LARGE SCALE GENOMIC DNA]</scope>
</reference>
<name>A0A1L7DQZ0_9CAUD</name>
<organism evidence="1">
    <name type="scientific">Escherichia phage YUEEL01</name>
    <dbReference type="NCBI Taxonomy" id="1932889"/>
    <lineage>
        <taxon>Viruses</taxon>
        <taxon>Duplodnaviria</taxon>
        <taxon>Heunggongvirae</taxon>
        <taxon>Uroviricota</taxon>
        <taxon>Caudoviricetes</taxon>
        <taxon>Pantevenvirales</taxon>
        <taxon>Straboviridae</taxon>
        <taxon>Tevenvirinae</taxon>
        <taxon>Tequatrovirus</taxon>
        <taxon>Tequatrovirus yueel1</taxon>
    </lineage>
</organism>
<dbReference type="EMBL" id="KY290975">
    <property type="protein sequence ID" value="APU02690.1"/>
    <property type="molecule type" value="Genomic_DNA"/>
</dbReference>
<proteinExistence type="predicted"/>
<gene>
    <name evidence="1" type="ORF">EPG_059</name>
</gene>
<evidence type="ECO:0000313" key="1">
    <source>
        <dbReference type="EMBL" id="APU02690.1"/>
    </source>
</evidence>
<protein>
    <submittedName>
        <fullName evidence="1">Uncharacterized protein</fullName>
    </submittedName>
</protein>
<sequence>MQEKVSHIQEISLYQTPYKAKGPKPFIL</sequence>
<accession>A0A1L7DQZ0</accession>